<dbReference type="Proteomes" id="UP001202180">
    <property type="component" value="Unassembled WGS sequence"/>
</dbReference>
<dbReference type="InterPro" id="IPR029030">
    <property type="entry name" value="Caspase-like_dom_sf"/>
</dbReference>
<dbReference type="EMBL" id="JALPRF010000002">
    <property type="protein sequence ID" value="MCK8493056.1"/>
    <property type="molecule type" value="Genomic_DNA"/>
</dbReference>
<dbReference type="InterPro" id="IPR025965">
    <property type="entry name" value="FlgD/Vpr_Ig-like"/>
</dbReference>
<dbReference type="SUPFAM" id="SSF52129">
    <property type="entry name" value="Caspase-like"/>
    <property type="match status" value="1"/>
</dbReference>
<gene>
    <name evidence="3" type="ORF">M0L20_14400</name>
</gene>
<dbReference type="Gene3D" id="3.40.50.1460">
    <property type="match status" value="1"/>
</dbReference>
<protein>
    <submittedName>
        <fullName evidence="3">C25 family cysteine peptidase</fullName>
    </submittedName>
</protein>
<dbReference type="Pfam" id="PF01364">
    <property type="entry name" value="Peptidase_C25"/>
    <property type="match status" value="1"/>
</dbReference>
<dbReference type="InterPro" id="IPR001769">
    <property type="entry name" value="Gingipain"/>
</dbReference>
<comment type="caution">
    <text evidence="3">The sequence shown here is derived from an EMBL/GenBank/DDBJ whole genome shotgun (WGS) entry which is preliminary data.</text>
</comment>
<keyword evidence="4" id="KW-1185">Reference proteome</keyword>
<dbReference type="RefSeq" id="WP_248477638.1">
    <property type="nucleotide sequence ID" value="NZ_JALPRF010000002.1"/>
</dbReference>
<dbReference type="CDD" id="cd02258">
    <property type="entry name" value="Peptidase_C25_N"/>
    <property type="match status" value="1"/>
</dbReference>
<evidence type="ECO:0000259" key="1">
    <source>
        <dbReference type="Pfam" id="PF01364"/>
    </source>
</evidence>
<evidence type="ECO:0000313" key="4">
    <source>
        <dbReference type="Proteomes" id="UP001202180"/>
    </source>
</evidence>
<name>A0ABT0HLK9_9BACT</name>
<feature type="domain" description="FlgD/Vpr Ig-like" evidence="2">
    <location>
        <begin position="906"/>
        <end position="973"/>
    </location>
</feature>
<accession>A0ABT0HLK9</accession>
<feature type="domain" description="Gingipain" evidence="1">
    <location>
        <begin position="406"/>
        <end position="769"/>
    </location>
</feature>
<sequence>MHRSLFLLTFILFLQGYTLAQNRLLGNEWICYKQSYFKILVAQNNLYRITTATLQKAGIPLDTIDPTTIQLFHRGVEQAIYVAGEADKRFDTDDFIEFYGRGNDGAQDSLLYRPVNAQPHTYYSLFNDTTAYFLTWRLDGKPGKRMVTYADADVLNLSPEAYHWAEEIRVFSDTYPGWAAGIPPKIEYSYFEAGEGYTGSVQQKGKLYDNVFVLRNAFRTGPAPQVALLVVGRDYGSHRVECYAGPTTESRRLIDSLRFQFYNNAYTEQNLRWTDVGSDGRLLISTVSRDNTSALDAYSISFIKLRYPQRFTGNSVSSRVYQLTPNAAGQSLIRFDSVSAGTRFWDITDPTTPLLAGSVPGPNGSVQLVVRNTQTQRTLFSTSQPQAVLEMAPVTFTDWAKRKPTYLIISHGNLMKPAAGYPNAVQAYAAYRASPTGGQHDTLTAEIGQLFDHFSYGERHPLAIRRFADQMLRQRKAIIDRPLYLLLIGRSRSTPGVRHDPNQAVIDLVPTAGFPGSDMLFTAGLDGQPLDVPALPTGRINAVTPQQVIDYLNKVKEFESVPTIQLWRKKLLHLSGGHTPNEIALFQALLGNYGQSASAGSLGAQVTALTKSTYKATEPVSIARQVNEGVGIVTFFGHSSLDVTDLDIGFCSNDALGYRNKGKYPFMLINGCATGNIFYSRPTLSSDWVLTPDRGAIAALANSHLGYTHVLDRYSSYFYELLADSTQLGKSIGQLQQETIRRTLAQNPGGWDLANAQQMVLQGDPAIRLFPMDTPDYAFVESEVLIRGIDNQPLTPFSDSVRVTIVIDNYGQFRNERLSLRIRRIVNGQESGVYDVWLPRAVAFRDTFTLSIPSIRGATGQNQFALTLNPTGSIRERNRENNSATAEVIIQESALTNFTAYPNSFRDQVTFAFQLTGEKAPDTIELTITDLNGREVRRLKSGQGLACTIGQNEWVWDGRTDGGDALPSGLYLYRLMIRENGQEWPATADATKKRRGRLILVR</sequence>
<proteinExistence type="predicted"/>
<dbReference type="Gene3D" id="2.60.40.4070">
    <property type="match status" value="1"/>
</dbReference>
<reference evidence="3 4" key="1">
    <citation type="submission" date="2022-04" db="EMBL/GenBank/DDBJ databases">
        <title>Spirosoma sp. strain RP8 genome sequencing and assembly.</title>
        <authorList>
            <person name="Jung Y."/>
        </authorList>
    </citation>
    <scope>NUCLEOTIDE SEQUENCE [LARGE SCALE GENOMIC DNA]</scope>
    <source>
        <strain evidence="3 4">RP8</strain>
    </source>
</reference>
<organism evidence="3 4">
    <name type="scientific">Spirosoma liriopis</name>
    <dbReference type="NCBI Taxonomy" id="2937440"/>
    <lineage>
        <taxon>Bacteria</taxon>
        <taxon>Pseudomonadati</taxon>
        <taxon>Bacteroidota</taxon>
        <taxon>Cytophagia</taxon>
        <taxon>Cytophagales</taxon>
        <taxon>Cytophagaceae</taxon>
        <taxon>Spirosoma</taxon>
    </lineage>
</organism>
<evidence type="ECO:0000259" key="2">
    <source>
        <dbReference type="Pfam" id="PF13860"/>
    </source>
</evidence>
<dbReference type="Pfam" id="PF13860">
    <property type="entry name" value="FlgD_ig"/>
    <property type="match status" value="1"/>
</dbReference>
<evidence type="ECO:0000313" key="3">
    <source>
        <dbReference type="EMBL" id="MCK8493056.1"/>
    </source>
</evidence>